<dbReference type="InterPro" id="IPR035595">
    <property type="entry name" value="UDP_glycos_trans_CS"/>
</dbReference>
<keyword evidence="2 3" id="KW-0808">Transferase</keyword>
<dbReference type="Proteomes" id="UP001153076">
    <property type="component" value="Unassembled WGS sequence"/>
</dbReference>
<dbReference type="Pfam" id="PF00201">
    <property type="entry name" value="UDPGT"/>
    <property type="match status" value="1"/>
</dbReference>
<dbReference type="EC" id="2.4.1.-" evidence="4"/>
<evidence type="ECO:0000256" key="2">
    <source>
        <dbReference type="ARBA" id="ARBA00022679"/>
    </source>
</evidence>
<dbReference type="CDD" id="cd03784">
    <property type="entry name" value="GT1_Gtf-like"/>
    <property type="match status" value="1"/>
</dbReference>
<evidence type="ECO:0000313" key="6">
    <source>
        <dbReference type="Proteomes" id="UP001153076"/>
    </source>
</evidence>
<evidence type="ECO:0000256" key="3">
    <source>
        <dbReference type="RuleBase" id="RU003718"/>
    </source>
</evidence>
<keyword evidence="3" id="KW-0328">Glycosyltransferase</keyword>
<dbReference type="GO" id="GO:0080043">
    <property type="term" value="F:quercetin 3-O-glucosyltransferase activity"/>
    <property type="evidence" value="ECO:0007669"/>
    <property type="project" value="TreeGrafter"/>
</dbReference>
<dbReference type="GO" id="GO:0080044">
    <property type="term" value="F:quercetin 7-O-glucosyltransferase activity"/>
    <property type="evidence" value="ECO:0007669"/>
    <property type="project" value="TreeGrafter"/>
</dbReference>
<dbReference type="PANTHER" id="PTHR11926">
    <property type="entry name" value="GLUCOSYL/GLUCURONOSYL TRANSFERASES"/>
    <property type="match status" value="1"/>
</dbReference>
<proteinExistence type="inferred from homology"/>
<evidence type="ECO:0000256" key="4">
    <source>
        <dbReference type="RuleBase" id="RU362057"/>
    </source>
</evidence>
<gene>
    <name evidence="5" type="ORF">Cgig2_012310</name>
</gene>
<accession>A0A9Q1JHJ9</accession>
<dbReference type="OrthoDB" id="5835829at2759"/>
<reference evidence="5" key="1">
    <citation type="submission" date="2022-04" db="EMBL/GenBank/DDBJ databases">
        <title>Carnegiea gigantea Genome sequencing and assembly v2.</title>
        <authorList>
            <person name="Copetti D."/>
            <person name="Sanderson M.J."/>
            <person name="Burquez A."/>
            <person name="Wojciechowski M.F."/>
        </authorList>
    </citation>
    <scope>NUCLEOTIDE SEQUENCE</scope>
    <source>
        <strain evidence="5">SGP5-SGP5p</strain>
        <tissue evidence="5">Aerial part</tissue>
    </source>
</reference>
<organism evidence="5 6">
    <name type="scientific">Carnegiea gigantea</name>
    <dbReference type="NCBI Taxonomy" id="171969"/>
    <lineage>
        <taxon>Eukaryota</taxon>
        <taxon>Viridiplantae</taxon>
        <taxon>Streptophyta</taxon>
        <taxon>Embryophyta</taxon>
        <taxon>Tracheophyta</taxon>
        <taxon>Spermatophyta</taxon>
        <taxon>Magnoliopsida</taxon>
        <taxon>eudicotyledons</taxon>
        <taxon>Gunneridae</taxon>
        <taxon>Pentapetalae</taxon>
        <taxon>Caryophyllales</taxon>
        <taxon>Cactineae</taxon>
        <taxon>Cactaceae</taxon>
        <taxon>Cactoideae</taxon>
        <taxon>Echinocereeae</taxon>
        <taxon>Carnegiea</taxon>
    </lineage>
</organism>
<evidence type="ECO:0000256" key="1">
    <source>
        <dbReference type="ARBA" id="ARBA00009995"/>
    </source>
</evidence>
<dbReference type="InterPro" id="IPR002213">
    <property type="entry name" value="UDP_glucos_trans"/>
</dbReference>
<dbReference type="PROSITE" id="PS00375">
    <property type="entry name" value="UDPGT"/>
    <property type="match status" value="1"/>
</dbReference>
<name>A0A9Q1JHJ9_9CARY</name>
<comment type="caution">
    <text evidence="5">The sequence shown here is derived from an EMBL/GenBank/DDBJ whole genome shotgun (WGS) entry which is preliminary data.</text>
</comment>
<keyword evidence="6" id="KW-1185">Reference proteome</keyword>
<dbReference type="PANTHER" id="PTHR11926:SF1392">
    <property type="entry name" value="GLYCOSYLTRANSFERASE"/>
    <property type="match status" value="1"/>
</dbReference>
<sequence>MENDHRTHVVIFPLPLQGPINCMLSLAELILSLSQATISVTFITTDAATSRLTRHSDVGARFAKYGPRFSLQSVPDGLGPDDYLRGADQIGDVTDYLATQALDAGSRLRAMLTHGSLWGQSDRRPVTCIIADGFFWFMVDVAKELRVPLVYFDTISPGGLWTFLCVPRMVQLGELPFRGNDLDAQVTSVPGMEGYLRRRDLPSFCRTYDPNNQFILHISKEAVYYPRAQGHILNTFDDLEAPLLSHMRDLCPNLYTIGPLHSLIRAKVEPIASKNASSSSLWEEDRSCLAWLDAQPSKSVLYVSIGSLAVMTRHQLMEFWHGLVHSKSQFLWVRRPGSIIETGHDDEVPMELEEGTRERGRLVSWVPQEEVLAHQAIGGFLTHSGWNSTLESIVAGVPMICWPCFVDQQVNSRTVSEVWGVGLDMKDTCDRVTIEKMIRELMGDQRERFAAKMDNLTKLAAKAVDKGGTSYCNLDRLIDDIQFNRFPMPS</sequence>
<dbReference type="EMBL" id="JAKOGI010001450">
    <property type="protein sequence ID" value="KAJ8425567.1"/>
    <property type="molecule type" value="Genomic_DNA"/>
</dbReference>
<dbReference type="SUPFAM" id="SSF53756">
    <property type="entry name" value="UDP-Glycosyltransferase/glycogen phosphorylase"/>
    <property type="match status" value="1"/>
</dbReference>
<dbReference type="FunFam" id="3.40.50.2000:FF:000040">
    <property type="entry name" value="UDP-glycosyltransferase 76C1"/>
    <property type="match status" value="1"/>
</dbReference>
<dbReference type="Gene3D" id="3.40.50.2000">
    <property type="entry name" value="Glycogen Phosphorylase B"/>
    <property type="match status" value="2"/>
</dbReference>
<dbReference type="AlphaFoldDB" id="A0A9Q1JHJ9"/>
<protein>
    <recommendedName>
        <fullName evidence="4">Glycosyltransferase</fullName>
        <ecNumber evidence="4">2.4.1.-</ecNumber>
    </recommendedName>
</protein>
<evidence type="ECO:0000313" key="5">
    <source>
        <dbReference type="EMBL" id="KAJ8425567.1"/>
    </source>
</evidence>
<comment type="similarity">
    <text evidence="1 3">Belongs to the UDP-glycosyltransferase family.</text>
</comment>